<sequence>MRLAPIVVIAALLITPASAQNSKPAAAQPIANDIPAAQDVAYPGTMRLMVDATDINQNIFRVRQVIPVAAGPMVLLYPEWLPGNHGPRGPIDKLVGLKISAGGKTVPWVRDPVDVYAFHIDVPQGSKELNLEFQFVSATEDDQGRIVVTPNMLNLQWSSVSLYPAGYYVRNIPVQASVTYPAGWQAATALRPTSMSGNTVTYETSDYDTLVDSPVFAGRYFKSVALSPKVRLNMVADEAADLAYTPAQMALHQRLVEEARALFGTEHYDHYDFLLALSESLGGIGLEHHRSSENSVDREYFSGWDKGPGRRNLLPHELVHSWNGKYRRPQGIWTPDFRTPMQDNLLWVYEGQTQFWGYVLGARSGLYSKDQTLDALAAITAGLDQRVGRSWRPLEDTTHDPIIAARRPKPWTSWQRSEDYYNEGLLIWLEVDGLLRELTRGRRSMDDFAKAFFGGREGDWGVSAYNLNDVVTALNGLAPYDWDGFLHQRVNQTNAEAPKGGLAKGGYRLVYTEQPNSTVAHSEERTGAADLIYGPGIILSKSGKVTAVIWDSPAFDAGLAVGMNVVAVNGTAYSAERMKKAISENKGRKSPIVLLVRSGDKYRNIELDYSGGLVYPHLQKIERSRPGEGESGIDLLLKAAS</sequence>
<evidence type="ECO:0000259" key="2">
    <source>
        <dbReference type="Pfam" id="PF05299"/>
    </source>
</evidence>
<dbReference type="Gene3D" id="2.30.42.10">
    <property type="match status" value="1"/>
</dbReference>
<reference evidence="4 5" key="1">
    <citation type="submission" date="2020-08" db="EMBL/GenBank/DDBJ databases">
        <title>Genomic Encyclopedia of Type Strains, Phase IV (KMG-IV): sequencing the most valuable type-strain genomes for metagenomic binning, comparative biology and taxonomic classification.</title>
        <authorList>
            <person name="Goeker M."/>
        </authorList>
    </citation>
    <scope>NUCLEOTIDE SEQUENCE [LARGE SCALE GENOMIC DNA]</scope>
    <source>
        <strain evidence="4 5">DSM 7465</strain>
    </source>
</reference>
<dbReference type="RefSeq" id="WP_184474476.1">
    <property type="nucleotide sequence ID" value="NZ_JACHOV010000003.1"/>
</dbReference>
<dbReference type="GO" id="GO:0006508">
    <property type="term" value="P:proteolysis"/>
    <property type="evidence" value="ECO:0007669"/>
    <property type="project" value="UniProtKB-KW"/>
</dbReference>
<evidence type="ECO:0000256" key="1">
    <source>
        <dbReference type="SAM" id="SignalP"/>
    </source>
</evidence>
<dbReference type="InterPro" id="IPR027268">
    <property type="entry name" value="Peptidase_M4/M1_CTD_sf"/>
</dbReference>
<dbReference type="InterPro" id="IPR007963">
    <property type="entry name" value="Peptidase_M61_catalytic"/>
</dbReference>
<organism evidence="4 5">
    <name type="scientific">Rhizorhapis suberifaciens</name>
    <name type="common">corky root of lettuce</name>
    <dbReference type="NCBI Taxonomy" id="13656"/>
    <lineage>
        <taxon>Bacteria</taxon>
        <taxon>Pseudomonadati</taxon>
        <taxon>Pseudomonadota</taxon>
        <taxon>Alphaproteobacteria</taxon>
        <taxon>Sphingomonadales</taxon>
        <taxon>Sphingomonadaceae</taxon>
        <taxon>Rhizorhapis</taxon>
    </lineage>
</organism>
<proteinExistence type="predicted"/>
<keyword evidence="4" id="KW-0482">Metalloprotease</keyword>
<protein>
    <submittedName>
        <fullName evidence="4">Putative metalloprotease with PDZ domain</fullName>
    </submittedName>
</protein>
<dbReference type="AlphaFoldDB" id="A0A840HRV2"/>
<dbReference type="InterPro" id="IPR024191">
    <property type="entry name" value="Peptidase_M61"/>
</dbReference>
<keyword evidence="4" id="KW-0378">Hydrolase</keyword>
<dbReference type="Pfam" id="PF17899">
    <property type="entry name" value="Peptidase_M61_N"/>
    <property type="match status" value="1"/>
</dbReference>
<keyword evidence="1" id="KW-0732">Signal</keyword>
<name>A0A840HRV2_9SPHN</name>
<keyword evidence="4" id="KW-0645">Protease</keyword>
<comment type="caution">
    <text evidence="4">The sequence shown here is derived from an EMBL/GenBank/DDBJ whole genome shotgun (WGS) entry which is preliminary data.</text>
</comment>
<dbReference type="PIRSF" id="PIRSF016493">
    <property type="entry name" value="Glycyl_aminpptds"/>
    <property type="match status" value="1"/>
</dbReference>
<dbReference type="InterPro" id="IPR040756">
    <property type="entry name" value="Peptidase_M61_N"/>
</dbReference>
<dbReference type="Gene3D" id="2.60.40.3650">
    <property type="match status" value="1"/>
</dbReference>
<dbReference type="GO" id="GO:0008237">
    <property type="term" value="F:metallopeptidase activity"/>
    <property type="evidence" value="ECO:0007669"/>
    <property type="project" value="UniProtKB-KW"/>
</dbReference>
<dbReference type="Gene3D" id="1.10.390.10">
    <property type="entry name" value="Neutral Protease Domain 2"/>
    <property type="match status" value="1"/>
</dbReference>
<feature type="chain" id="PRO_5032587487" evidence="1">
    <location>
        <begin position="20"/>
        <end position="641"/>
    </location>
</feature>
<feature type="signal peptide" evidence="1">
    <location>
        <begin position="1"/>
        <end position="19"/>
    </location>
</feature>
<gene>
    <name evidence="4" type="ORF">HNQ99_000926</name>
</gene>
<dbReference type="SUPFAM" id="SSF50156">
    <property type="entry name" value="PDZ domain-like"/>
    <property type="match status" value="1"/>
</dbReference>
<dbReference type="Proteomes" id="UP000575068">
    <property type="component" value="Unassembled WGS sequence"/>
</dbReference>
<keyword evidence="5" id="KW-1185">Reference proteome</keyword>
<evidence type="ECO:0000259" key="3">
    <source>
        <dbReference type="Pfam" id="PF17899"/>
    </source>
</evidence>
<feature type="domain" description="Peptidase M61 N-terminal" evidence="3">
    <location>
        <begin position="48"/>
        <end position="219"/>
    </location>
</feature>
<dbReference type="InterPro" id="IPR036034">
    <property type="entry name" value="PDZ_sf"/>
</dbReference>
<evidence type="ECO:0000313" key="4">
    <source>
        <dbReference type="EMBL" id="MBB4640633.1"/>
    </source>
</evidence>
<feature type="domain" description="Peptidase M61 catalytic" evidence="2">
    <location>
        <begin position="311"/>
        <end position="427"/>
    </location>
</feature>
<dbReference type="Pfam" id="PF05299">
    <property type="entry name" value="Peptidase_M61"/>
    <property type="match status" value="1"/>
</dbReference>
<evidence type="ECO:0000313" key="5">
    <source>
        <dbReference type="Proteomes" id="UP000575068"/>
    </source>
</evidence>
<accession>A0A840HRV2</accession>
<dbReference type="EMBL" id="JACHOV010000003">
    <property type="protein sequence ID" value="MBB4640633.1"/>
    <property type="molecule type" value="Genomic_DNA"/>
</dbReference>